<evidence type="ECO:0000313" key="4">
    <source>
        <dbReference type="Proteomes" id="UP001385809"/>
    </source>
</evidence>
<proteinExistence type="predicted"/>
<feature type="region of interest" description="Disordered" evidence="1">
    <location>
        <begin position="1"/>
        <end position="109"/>
    </location>
</feature>
<feature type="compositionally biased region" description="Basic and acidic residues" evidence="1">
    <location>
        <begin position="19"/>
        <end position="33"/>
    </location>
</feature>
<feature type="compositionally biased region" description="Pro residues" evidence="1">
    <location>
        <begin position="145"/>
        <end position="160"/>
    </location>
</feature>
<accession>A0ABU8MRN0</accession>
<reference evidence="3 4" key="1">
    <citation type="submission" date="2024-03" db="EMBL/GenBank/DDBJ databases">
        <title>Actinomycetospora sp. OC33-EN08, a novel actinomycete isolated from wild orchid (Aerides multiflora).</title>
        <authorList>
            <person name="Suriyachadkun C."/>
        </authorList>
    </citation>
    <scope>NUCLEOTIDE SEQUENCE [LARGE SCALE GENOMIC DNA]</scope>
    <source>
        <strain evidence="3 4">OC33-EN08</strain>
    </source>
</reference>
<protein>
    <submittedName>
        <fullName evidence="3">Uncharacterized protein</fullName>
    </submittedName>
</protein>
<feature type="compositionally biased region" description="Low complexity" evidence="1">
    <location>
        <begin position="46"/>
        <end position="74"/>
    </location>
</feature>
<dbReference type="Proteomes" id="UP001385809">
    <property type="component" value="Unassembled WGS sequence"/>
</dbReference>
<name>A0ABU8MRN0_9PSEU</name>
<evidence type="ECO:0000256" key="1">
    <source>
        <dbReference type="SAM" id="MobiDB-lite"/>
    </source>
</evidence>
<dbReference type="EMBL" id="JBBEGN010000010">
    <property type="protein sequence ID" value="MEJ2869971.1"/>
    <property type="molecule type" value="Genomic_DNA"/>
</dbReference>
<feature type="transmembrane region" description="Helical" evidence="2">
    <location>
        <begin position="114"/>
        <end position="138"/>
    </location>
</feature>
<feature type="compositionally biased region" description="Pro residues" evidence="1">
    <location>
        <begin position="75"/>
        <end position="103"/>
    </location>
</feature>
<sequence length="257" mass="25149">MNERAPRGGGPPGDAETDAALRHGEGEAPRPGEEELFAALDRTRADLAAAPRPAAPEGLAAALEAALAAERSASGPPPGRPVPTRPGRPRPPSRPPSLPPSRPPGRRQGTRRRLLAGGLVAVAVAAVVAGVVGVAGVGSGQGAGPRPPAPTAAPAPPGPDDPLVLSTRDLPQALRSGLGAREAGPGSDPAGRAGCLAAHGLPAGTVPAGTRAVVLDGRPGTLHVLTTGRAAVFRLLVVGPACAPGSPDTLADVEVGG</sequence>
<dbReference type="RefSeq" id="WP_337696545.1">
    <property type="nucleotide sequence ID" value="NZ_JBBEGN010000010.1"/>
</dbReference>
<keyword evidence="4" id="KW-1185">Reference proteome</keyword>
<keyword evidence="2" id="KW-0812">Transmembrane</keyword>
<gene>
    <name evidence="3" type="ORF">WCD74_19545</name>
</gene>
<comment type="caution">
    <text evidence="3">The sequence shown here is derived from an EMBL/GenBank/DDBJ whole genome shotgun (WGS) entry which is preliminary data.</text>
</comment>
<organism evidence="3 4">
    <name type="scientific">Actinomycetospora aurantiaca</name>
    <dbReference type="NCBI Taxonomy" id="3129233"/>
    <lineage>
        <taxon>Bacteria</taxon>
        <taxon>Bacillati</taxon>
        <taxon>Actinomycetota</taxon>
        <taxon>Actinomycetes</taxon>
        <taxon>Pseudonocardiales</taxon>
        <taxon>Pseudonocardiaceae</taxon>
        <taxon>Actinomycetospora</taxon>
    </lineage>
</organism>
<keyword evidence="2" id="KW-0472">Membrane</keyword>
<evidence type="ECO:0000313" key="3">
    <source>
        <dbReference type="EMBL" id="MEJ2869971.1"/>
    </source>
</evidence>
<keyword evidence="2" id="KW-1133">Transmembrane helix</keyword>
<evidence type="ECO:0000256" key="2">
    <source>
        <dbReference type="SAM" id="Phobius"/>
    </source>
</evidence>
<feature type="region of interest" description="Disordered" evidence="1">
    <location>
        <begin position="139"/>
        <end position="166"/>
    </location>
</feature>